<dbReference type="PROSITE" id="PS51318">
    <property type="entry name" value="TAT"/>
    <property type="match status" value="1"/>
</dbReference>
<name>A0A7W6EZ37_9CAUL</name>
<gene>
    <name evidence="3" type="ORF">GGR11_001130</name>
</gene>
<keyword evidence="1" id="KW-0732">Signal</keyword>
<evidence type="ECO:0000313" key="3">
    <source>
        <dbReference type="EMBL" id="MBB3871616.1"/>
    </source>
</evidence>
<comment type="caution">
    <text evidence="3">The sequence shown here is derived from an EMBL/GenBank/DDBJ whole genome shotgun (WGS) entry which is preliminary data.</text>
</comment>
<keyword evidence="3" id="KW-0645">Protease</keyword>
<accession>A0A7W6EZ37</accession>
<dbReference type="EMBL" id="JACIDA010000001">
    <property type="protein sequence ID" value="MBB3871616.1"/>
    <property type="molecule type" value="Genomic_DNA"/>
</dbReference>
<dbReference type="GO" id="GO:0006508">
    <property type="term" value="P:proteolysis"/>
    <property type="evidence" value="ECO:0007669"/>
    <property type="project" value="UniProtKB-KW"/>
</dbReference>
<protein>
    <submittedName>
        <fullName evidence="3">Serine protease Do</fullName>
        <ecNumber evidence="3">3.4.21.107</ecNumber>
    </submittedName>
</protein>
<keyword evidence="3" id="KW-0378">Hydrolase</keyword>
<dbReference type="InterPro" id="IPR021109">
    <property type="entry name" value="Peptidase_aspartic_dom_sf"/>
</dbReference>
<dbReference type="AlphaFoldDB" id="A0A7W6EZ37"/>
<dbReference type="InterPro" id="IPR006311">
    <property type="entry name" value="TAT_signal"/>
</dbReference>
<feature type="domain" description="PDZ" evidence="2">
    <location>
        <begin position="293"/>
        <end position="377"/>
    </location>
</feature>
<evidence type="ECO:0000259" key="2">
    <source>
        <dbReference type="PROSITE" id="PS50106"/>
    </source>
</evidence>
<dbReference type="RefSeq" id="WP_183195776.1">
    <property type="nucleotide sequence ID" value="NZ_JACIDA010000001.1"/>
</dbReference>
<feature type="chain" id="PRO_5031089014" evidence="1">
    <location>
        <begin position="27"/>
        <end position="379"/>
    </location>
</feature>
<dbReference type="PROSITE" id="PS50106">
    <property type="entry name" value="PDZ"/>
    <property type="match status" value="1"/>
</dbReference>
<evidence type="ECO:0000256" key="1">
    <source>
        <dbReference type="SAM" id="SignalP"/>
    </source>
</evidence>
<dbReference type="Pfam" id="PF13650">
    <property type="entry name" value="Asp_protease_2"/>
    <property type="match status" value="1"/>
</dbReference>
<dbReference type="EC" id="3.4.21.107" evidence="3"/>
<dbReference type="Proteomes" id="UP000532936">
    <property type="component" value="Unassembled WGS sequence"/>
</dbReference>
<dbReference type="SUPFAM" id="SSF50156">
    <property type="entry name" value="PDZ domain-like"/>
    <property type="match status" value="1"/>
</dbReference>
<sequence length="379" mass="39961">MSASRRQLLALTIALGGASVFSRARAQTSVIEAPIRLENGRVLMDVTLNGAGPFPFALDTGAEVAGLRLALAQRLGLRELRRIRLGGAMFPFYGVSEMVFGGAVRQTNAGLFGLEGRILGAEGLLAAGLLTSMDSELLFEAGLWRVHPSGGPDRTGFTRLDGAIEPAKVEGLSARPFAKVDLNGQTERVVLDTGGPRPLSLSRKRAETLGLWSDALPFAPIPHSNILGRSPEPSRLVRAPRLAIGPAIYENVLVALNAAENIGGETILGLPIIQTLDLSIARADNAIWVRRNGLKVTEPTYGLSGLWLSETRGGVRVDVVGAGSPAAAADVRVGDILLDVSNLREGIDRVGGAAGREVGIRLRRGGETVEAAFTQSAYL</sequence>
<dbReference type="InterPro" id="IPR036034">
    <property type="entry name" value="PDZ_sf"/>
</dbReference>
<dbReference type="Gene3D" id="2.40.70.10">
    <property type="entry name" value="Acid Proteases"/>
    <property type="match status" value="2"/>
</dbReference>
<dbReference type="GO" id="GO:0008233">
    <property type="term" value="F:peptidase activity"/>
    <property type="evidence" value="ECO:0007669"/>
    <property type="project" value="UniProtKB-KW"/>
</dbReference>
<feature type="signal peptide" evidence="1">
    <location>
        <begin position="1"/>
        <end position="26"/>
    </location>
</feature>
<dbReference type="InterPro" id="IPR001478">
    <property type="entry name" value="PDZ"/>
</dbReference>
<evidence type="ECO:0000313" key="4">
    <source>
        <dbReference type="Proteomes" id="UP000532936"/>
    </source>
</evidence>
<organism evidence="3 4">
    <name type="scientific">Brevundimonas mediterranea</name>
    <dbReference type="NCBI Taxonomy" id="74329"/>
    <lineage>
        <taxon>Bacteria</taxon>
        <taxon>Pseudomonadati</taxon>
        <taxon>Pseudomonadota</taxon>
        <taxon>Alphaproteobacteria</taxon>
        <taxon>Caulobacterales</taxon>
        <taxon>Caulobacteraceae</taxon>
        <taxon>Brevundimonas</taxon>
    </lineage>
</organism>
<reference evidence="3 4" key="1">
    <citation type="submission" date="2020-08" db="EMBL/GenBank/DDBJ databases">
        <title>Genomic Encyclopedia of Type Strains, Phase IV (KMG-IV): sequencing the most valuable type-strain genomes for metagenomic binning, comparative biology and taxonomic classification.</title>
        <authorList>
            <person name="Goeker M."/>
        </authorList>
    </citation>
    <scope>NUCLEOTIDE SEQUENCE [LARGE SCALE GENOMIC DNA]</scope>
    <source>
        <strain evidence="3 4">DSM 14878</strain>
    </source>
</reference>
<proteinExistence type="predicted"/>
<dbReference type="Gene3D" id="2.30.42.10">
    <property type="match status" value="1"/>
</dbReference>